<feature type="coiled-coil region" evidence="1">
    <location>
        <begin position="217"/>
        <end position="244"/>
    </location>
</feature>
<organism evidence="2 3">
    <name type="scientific">Lyticum sinuosum</name>
    <dbReference type="NCBI Taxonomy" id="1332059"/>
    <lineage>
        <taxon>Bacteria</taxon>
        <taxon>Pseudomonadati</taxon>
        <taxon>Pseudomonadota</taxon>
        <taxon>Alphaproteobacteria</taxon>
        <taxon>Rickettsiales</taxon>
        <taxon>Lyticum</taxon>
    </lineage>
</organism>
<keyword evidence="3" id="KW-1185">Reference proteome</keyword>
<keyword evidence="1" id="KW-0175">Coiled coil</keyword>
<dbReference type="Proteomes" id="UP001289135">
    <property type="component" value="Unassembled WGS sequence"/>
</dbReference>
<evidence type="ECO:0000313" key="3">
    <source>
        <dbReference type="Proteomes" id="UP001289135"/>
    </source>
</evidence>
<reference evidence="2" key="1">
    <citation type="submission" date="2023-02" db="EMBL/GenBank/DDBJ databases">
        <title>Host association and intracellularity evolved multiple times independently in the Rickettsiales.</title>
        <authorList>
            <person name="Castelli M."/>
            <person name="Nardi T."/>
            <person name="Gammuto L."/>
            <person name="Bellinzona G."/>
            <person name="Sabaneyeva E."/>
            <person name="Potekhin A."/>
            <person name="Serra V."/>
            <person name="Petroni G."/>
            <person name="Sassera D."/>
        </authorList>
    </citation>
    <scope>NUCLEOTIDE SEQUENCE</scope>
    <source>
        <strain evidence="2">USBL-36I1</strain>
    </source>
</reference>
<gene>
    <name evidence="2" type="ORF">Lyticum_00543</name>
</gene>
<evidence type="ECO:0000256" key="1">
    <source>
        <dbReference type="SAM" id="Coils"/>
    </source>
</evidence>
<evidence type="ECO:0000313" key="2">
    <source>
        <dbReference type="EMBL" id="MDZ5761370.1"/>
    </source>
</evidence>
<dbReference type="EMBL" id="JARGYU010000002">
    <property type="protein sequence ID" value="MDZ5761370.1"/>
    <property type="molecule type" value="Genomic_DNA"/>
</dbReference>
<accession>A0AAE5AHB2</accession>
<sequence>MNMIFVYRNIIIGIISTIIFSSCSSNNTIDKHPNTEKSNDISIYKFCFNVNDIEVYDTTEDNTTEDENLIKNNIKNWISNKFVSYGAIGKLKIIIEKADINEKIINKNSHQIQSSISIKLILETPKSKFAQQDSISIDDSEDLKLKDEDLVHGEIRGIINNDHNTNHYSNGNIIKNINKDTKLEELEDIKNTENKSLTSIVIDTNTNTDFYNINDPYVVQNEKINNIEVSINNLEKEIKNSLSRSPLWMEYTQFKYNK</sequence>
<protein>
    <submittedName>
        <fullName evidence="2">Uncharacterized protein</fullName>
    </submittedName>
</protein>
<dbReference type="AlphaFoldDB" id="A0AAE5AHB2"/>
<comment type="caution">
    <text evidence="2">The sequence shown here is derived from an EMBL/GenBank/DDBJ whole genome shotgun (WGS) entry which is preliminary data.</text>
</comment>
<proteinExistence type="predicted"/>
<name>A0AAE5AHB2_9RICK</name>